<accession>A0A7V2T204</accession>
<comment type="similarity">
    <text evidence="5">Belongs to the YicC/YloC family.</text>
</comment>
<proteinExistence type="inferred from homology"/>
<dbReference type="Pfam" id="PF03755">
    <property type="entry name" value="YicC-like_N"/>
    <property type="match status" value="1"/>
</dbReference>
<name>A0A7V2T204_LEUMU</name>
<evidence type="ECO:0000256" key="1">
    <source>
        <dbReference type="ARBA" id="ARBA00001968"/>
    </source>
</evidence>
<evidence type="ECO:0000256" key="4">
    <source>
        <dbReference type="ARBA" id="ARBA00022801"/>
    </source>
</evidence>
<dbReference type="NCBIfam" id="TIGR00255">
    <property type="entry name" value="YicC/YloC family endoribonuclease"/>
    <property type="match status" value="1"/>
</dbReference>
<dbReference type="EMBL" id="DRMS01000153">
    <property type="protein sequence ID" value="HFC91918.1"/>
    <property type="molecule type" value="Genomic_DNA"/>
</dbReference>
<organism evidence="8">
    <name type="scientific">Leucothrix mucor</name>
    <dbReference type="NCBI Taxonomy" id="45248"/>
    <lineage>
        <taxon>Bacteria</taxon>
        <taxon>Pseudomonadati</taxon>
        <taxon>Pseudomonadota</taxon>
        <taxon>Gammaproteobacteria</taxon>
        <taxon>Thiotrichales</taxon>
        <taxon>Thiotrichaceae</taxon>
        <taxon>Leucothrix</taxon>
    </lineage>
</organism>
<reference evidence="8" key="1">
    <citation type="journal article" date="2020" name="mSystems">
        <title>Genome- and Community-Level Interaction Insights into Carbon Utilization and Element Cycling Functions of Hydrothermarchaeota in Hydrothermal Sediment.</title>
        <authorList>
            <person name="Zhou Z."/>
            <person name="Liu Y."/>
            <person name="Xu W."/>
            <person name="Pan J."/>
            <person name="Luo Z.H."/>
            <person name="Li M."/>
        </authorList>
    </citation>
    <scope>NUCLEOTIDE SEQUENCE [LARGE SCALE GENOMIC DNA]</scope>
    <source>
        <strain evidence="8">HyVt-493</strain>
    </source>
</reference>
<evidence type="ECO:0000256" key="3">
    <source>
        <dbReference type="ARBA" id="ARBA00022759"/>
    </source>
</evidence>
<evidence type="ECO:0000256" key="2">
    <source>
        <dbReference type="ARBA" id="ARBA00022722"/>
    </source>
</evidence>
<sequence length="294" mass="33838">MTIKKSSLQSMTAYARGQFTDESSSLEWELRSVNHRYLDVSLYLPSSLFSDQNELKEQIRNTLKRGKIEAQLSYESTVTNARKIIINKEQVKALLDAQQQIETLTQKANSLSIIDILNWQGVIETPTTDLSNISKQAHKLLEKTLEDLIATRLREGQQLSQFITIRCDKIASIVDSVRSRRKEVLLVLRKKVLKRIADLDLSIDENRLEQELVIQAQRLDVSEEIDRLTAHIQEVKRVLQRKDAVGRRLDFLMQELNREVNTLGSKSNDAKTTQAVVDLKVLVEQMREQVQNIE</sequence>
<dbReference type="PANTHER" id="PTHR30636:SF3">
    <property type="entry name" value="UPF0701 PROTEIN YICC"/>
    <property type="match status" value="1"/>
</dbReference>
<comment type="cofactor">
    <cofactor evidence="1">
        <name>a divalent metal cation</name>
        <dbReference type="ChEBI" id="CHEBI:60240"/>
    </cofactor>
</comment>
<dbReference type="PANTHER" id="PTHR30636">
    <property type="entry name" value="UPF0701 PROTEIN YICC"/>
    <property type="match status" value="1"/>
</dbReference>
<dbReference type="InterPro" id="IPR013551">
    <property type="entry name" value="YicC-like_C"/>
</dbReference>
<dbReference type="Proteomes" id="UP000885750">
    <property type="component" value="Unassembled WGS sequence"/>
</dbReference>
<protein>
    <submittedName>
        <fullName evidence="8">YicC family protein</fullName>
    </submittedName>
</protein>
<keyword evidence="3" id="KW-0255">Endonuclease</keyword>
<comment type="caution">
    <text evidence="8">The sequence shown here is derived from an EMBL/GenBank/DDBJ whole genome shotgun (WGS) entry which is preliminary data.</text>
</comment>
<dbReference type="GO" id="GO:0004521">
    <property type="term" value="F:RNA endonuclease activity"/>
    <property type="evidence" value="ECO:0007669"/>
    <property type="project" value="InterPro"/>
</dbReference>
<feature type="domain" description="Endoribonuclease YicC-like C-terminal" evidence="7">
    <location>
        <begin position="178"/>
        <end position="294"/>
    </location>
</feature>
<keyword evidence="4" id="KW-0378">Hydrolase</keyword>
<evidence type="ECO:0000313" key="8">
    <source>
        <dbReference type="EMBL" id="HFC91918.1"/>
    </source>
</evidence>
<evidence type="ECO:0000256" key="5">
    <source>
        <dbReference type="ARBA" id="ARBA00035648"/>
    </source>
</evidence>
<feature type="domain" description="Endoribonuclease YicC-like N-terminal" evidence="6">
    <location>
        <begin position="8"/>
        <end position="160"/>
    </location>
</feature>
<dbReference type="InterPro" id="IPR005229">
    <property type="entry name" value="YicC/YloC-like"/>
</dbReference>
<dbReference type="AlphaFoldDB" id="A0A7V2T204"/>
<dbReference type="InterPro" id="IPR013527">
    <property type="entry name" value="YicC-like_N"/>
</dbReference>
<gene>
    <name evidence="8" type="ORF">ENJ51_03815</name>
</gene>
<dbReference type="Pfam" id="PF08340">
    <property type="entry name" value="YicC-like_C"/>
    <property type="match status" value="1"/>
</dbReference>
<keyword evidence="2" id="KW-0540">Nuclease</keyword>
<evidence type="ECO:0000259" key="6">
    <source>
        <dbReference type="Pfam" id="PF03755"/>
    </source>
</evidence>
<evidence type="ECO:0000259" key="7">
    <source>
        <dbReference type="Pfam" id="PF08340"/>
    </source>
</evidence>
<dbReference type="GO" id="GO:0016787">
    <property type="term" value="F:hydrolase activity"/>
    <property type="evidence" value="ECO:0007669"/>
    <property type="project" value="UniProtKB-KW"/>
</dbReference>